<dbReference type="Gene3D" id="1.25.40.20">
    <property type="entry name" value="Ankyrin repeat-containing domain"/>
    <property type="match status" value="1"/>
</dbReference>
<evidence type="ECO:0000256" key="3">
    <source>
        <dbReference type="PROSITE-ProRule" id="PRU00023"/>
    </source>
</evidence>
<dbReference type="SMART" id="SM00248">
    <property type="entry name" value="ANK"/>
    <property type="match status" value="2"/>
</dbReference>
<dbReference type="Gene3D" id="1.25.40.10">
    <property type="entry name" value="Tetratricopeptide repeat domain"/>
    <property type="match status" value="1"/>
</dbReference>
<keyword evidence="6" id="KW-1185">Reference proteome</keyword>
<proteinExistence type="predicted"/>
<evidence type="ECO:0000256" key="4">
    <source>
        <dbReference type="SAM" id="MobiDB-lite"/>
    </source>
</evidence>
<sequence length="675" mass="75583">MLFMFPWQRGPVQKGPLTTAPRDPFSMDRAALTSHCPPGTSLSPAPTWTRPPAATLAPWTRCGLQLGMLTLAAFQGSGLLPRCHARLATSKWKRSRVTRPSAQGVPEDARALLLFWFGPEIFEAPQRMNELEYLRARKKMWYTSGGKYDEASRQFLPMLRQYDASKDEWQEEGSDQLQLAKVVLFDQIPWNVFRGTSDAFRYDEKACAASEVLIDSDFSRRCSAAELLCIVQPFVHAEGPGDSRVQHAIHILQKNMRRFPEDASNMLFQAILSHDAHGRVLRTFGRYPHRNTLLGRRSSPEELQPERAGDGSLHSKSFAHTDKGMYFMGMTLMNYKSAPSNQPWIELRHPQKLRWSQGCGVLRLKAGFGQDPPSPAPDGKKVFLPDIRGPQDLEIIVPFLSENSKPTNPTTTVTDVNAATVRLPRLWRRTAALLRHLAPQSTSAGGGLVKAAQAGDIAKCQEAVANGADVNARDELGYTALHWAAKHGLLELCKLLREKGAELDVRSQWDETPLIMAAKAQKSLPTCDFLVSEGADMQAKTNDRTGARRRRRTRFPRGASSDAEPGKAVPVQMEHPSIGGQGHWTRTTNNSDPIVEGIFDRKVDPHGENYSWFLVPDEDTLEMTLDKDKSEVYQTFSYGTLLWPRLFNDDIPLGCLAIRNVHSCPTGWPRLDRNR</sequence>
<dbReference type="PANTHER" id="PTHR24171">
    <property type="entry name" value="ANKYRIN REPEAT DOMAIN-CONTAINING PROTEIN 39-RELATED"/>
    <property type="match status" value="1"/>
</dbReference>
<feature type="compositionally biased region" description="Basic and acidic residues" evidence="4">
    <location>
        <begin position="298"/>
        <end position="309"/>
    </location>
</feature>
<dbReference type="InterPro" id="IPR002110">
    <property type="entry name" value="Ankyrin_rpt"/>
</dbReference>
<gene>
    <name evidence="5" type="ORF">CCMP2556_LOCUS41096</name>
</gene>
<protein>
    <submittedName>
        <fullName evidence="5">Uncharacterized protein</fullName>
    </submittedName>
</protein>
<dbReference type="PRINTS" id="PR01415">
    <property type="entry name" value="ANKYRIN"/>
</dbReference>
<dbReference type="InterPro" id="IPR011990">
    <property type="entry name" value="TPR-like_helical_dom_sf"/>
</dbReference>
<dbReference type="PROSITE" id="PS50088">
    <property type="entry name" value="ANK_REPEAT"/>
    <property type="match status" value="1"/>
</dbReference>
<dbReference type="InterPro" id="IPR010323">
    <property type="entry name" value="DUF924"/>
</dbReference>
<dbReference type="EMBL" id="CAXAMN010024195">
    <property type="protein sequence ID" value="CAK9084493.1"/>
    <property type="molecule type" value="Genomic_DNA"/>
</dbReference>
<keyword evidence="2 3" id="KW-0040">ANK repeat</keyword>
<evidence type="ECO:0000256" key="1">
    <source>
        <dbReference type="ARBA" id="ARBA00022737"/>
    </source>
</evidence>
<dbReference type="InterPro" id="IPR036770">
    <property type="entry name" value="Ankyrin_rpt-contain_sf"/>
</dbReference>
<dbReference type="Gene3D" id="1.20.58.320">
    <property type="entry name" value="TPR-like"/>
    <property type="match status" value="1"/>
</dbReference>
<accession>A0ABP0Q8C9</accession>
<feature type="repeat" description="ANK" evidence="3">
    <location>
        <begin position="476"/>
        <end position="508"/>
    </location>
</feature>
<evidence type="ECO:0000313" key="5">
    <source>
        <dbReference type="EMBL" id="CAK9084493.1"/>
    </source>
</evidence>
<dbReference type="Proteomes" id="UP001642484">
    <property type="component" value="Unassembled WGS sequence"/>
</dbReference>
<evidence type="ECO:0000256" key="2">
    <source>
        <dbReference type="ARBA" id="ARBA00023043"/>
    </source>
</evidence>
<dbReference type="PROSITE" id="PS50297">
    <property type="entry name" value="ANK_REP_REGION"/>
    <property type="match status" value="1"/>
</dbReference>
<keyword evidence="1" id="KW-0677">Repeat</keyword>
<evidence type="ECO:0000313" key="6">
    <source>
        <dbReference type="Proteomes" id="UP001642484"/>
    </source>
</evidence>
<feature type="region of interest" description="Disordered" evidence="4">
    <location>
        <begin position="291"/>
        <end position="315"/>
    </location>
</feature>
<feature type="region of interest" description="Disordered" evidence="4">
    <location>
        <begin position="538"/>
        <end position="590"/>
    </location>
</feature>
<dbReference type="Pfam" id="PF06041">
    <property type="entry name" value="DUF924"/>
    <property type="match status" value="1"/>
</dbReference>
<organism evidence="5 6">
    <name type="scientific">Durusdinium trenchii</name>
    <dbReference type="NCBI Taxonomy" id="1381693"/>
    <lineage>
        <taxon>Eukaryota</taxon>
        <taxon>Sar</taxon>
        <taxon>Alveolata</taxon>
        <taxon>Dinophyceae</taxon>
        <taxon>Suessiales</taxon>
        <taxon>Symbiodiniaceae</taxon>
        <taxon>Durusdinium</taxon>
    </lineage>
</organism>
<dbReference type="SUPFAM" id="SSF48403">
    <property type="entry name" value="Ankyrin repeat"/>
    <property type="match status" value="1"/>
</dbReference>
<reference evidence="5 6" key="1">
    <citation type="submission" date="2024-02" db="EMBL/GenBank/DDBJ databases">
        <authorList>
            <person name="Chen Y."/>
            <person name="Shah S."/>
            <person name="Dougan E. K."/>
            <person name="Thang M."/>
            <person name="Chan C."/>
        </authorList>
    </citation>
    <scope>NUCLEOTIDE SEQUENCE [LARGE SCALE GENOMIC DNA]</scope>
</reference>
<dbReference type="SUPFAM" id="SSF48452">
    <property type="entry name" value="TPR-like"/>
    <property type="match status" value="1"/>
</dbReference>
<dbReference type="PANTHER" id="PTHR24171:SF9">
    <property type="entry name" value="ANKYRIN REPEAT DOMAIN-CONTAINING PROTEIN 39"/>
    <property type="match status" value="1"/>
</dbReference>
<dbReference type="Pfam" id="PF12796">
    <property type="entry name" value="Ank_2"/>
    <property type="match status" value="1"/>
</dbReference>
<comment type="caution">
    <text evidence="5">The sequence shown here is derived from an EMBL/GenBank/DDBJ whole genome shotgun (WGS) entry which is preliminary data.</text>
</comment>
<name>A0ABP0Q8C9_9DINO</name>